<reference evidence="12" key="1">
    <citation type="submission" date="2020-07" db="EMBL/GenBank/DDBJ databases">
        <title>Genomic analysis of a strain of Sedimentibacter Hydroxybenzoicus DSM7310.</title>
        <authorList>
            <person name="Ma S."/>
        </authorList>
    </citation>
    <scope>NUCLEOTIDE SEQUENCE</scope>
    <source>
        <strain evidence="12">DSM 7310</strain>
    </source>
</reference>
<keyword evidence="7" id="KW-0233">DNA recombination</keyword>
<dbReference type="PROSITE" id="PS51900">
    <property type="entry name" value="CB"/>
    <property type="match status" value="1"/>
</dbReference>
<dbReference type="InterPro" id="IPR013762">
    <property type="entry name" value="Integrase-like_cat_sf"/>
</dbReference>
<evidence type="ECO:0000256" key="1">
    <source>
        <dbReference type="ARBA" id="ARBA00004496"/>
    </source>
</evidence>
<organism evidence="12 13">
    <name type="scientific">Sedimentibacter hydroxybenzoicus DSM 7310</name>
    <dbReference type="NCBI Taxonomy" id="1123245"/>
    <lineage>
        <taxon>Bacteria</taxon>
        <taxon>Bacillati</taxon>
        <taxon>Bacillota</taxon>
        <taxon>Tissierellia</taxon>
        <taxon>Sedimentibacter</taxon>
    </lineage>
</organism>
<keyword evidence="2" id="KW-0963">Cytoplasm</keyword>
<dbReference type="GO" id="GO:0015074">
    <property type="term" value="P:DNA integration"/>
    <property type="evidence" value="ECO:0007669"/>
    <property type="project" value="UniProtKB-KW"/>
</dbReference>
<evidence type="ECO:0000256" key="9">
    <source>
        <dbReference type="PROSITE-ProRule" id="PRU01248"/>
    </source>
</evidence>
<dbReference type="AlphaFoldDB" id="A0A974BHY5"/>
<protein>
    <submittedName>
        <fullName evidence="12">Tyrosine-type recombinase/integrase</fullName>
    </submittedName>
</protein>
<dbReference type="RefSeq" id="WP_179237197.1">
    <property type="nucleotide sequence ID" value="NZ_JACBNQ010000003.1"/>
</dbReference>
<gene>
    <name evidence="12" type="ORF">HZF24_05055</name>
</gene>
<accession>A0A974BHY5</accession>
<proteinExistence type="predicted"/>
<comment type="caution">
    <text evidence="12">The sequence shown here is derived from an EMBL/GenBank/DDBJ whole genome shotgun (WGS) entry which is preliminary data.</text>
</comment>
<keyword evidence="8" id="KW-0131">Cell cycle</keyword>
<evidence type="ECO:0000256" key="3">
    <source>
        <dbReference type="ARBA" id="ARBA00022618"/>
    </source>
</evidence>
<dbReference type="GO" id="GO:0007059">
    <property type="term" value="P:chromosome segregation"/>
    <property type="evidence" value="ECO:0007669"/>
    <property type="project" value="UniProtKB-KW"/>
</dbReference>
<dbReference type="Gene3D" id="1.10.443.10">
    <property type="entry name" value="Intergrase catalytic core"/>
    <property type="match status" value="1"/>
</dbReference>
<evidence type="ECO:0000256" key="8">
    <source>
        <dbReference type="ARBA" id="ARBA00023306"/>
    </source>
</evidence>
<feature type="domain" description="Tyr recombinase" evidence="10">
    <location>
        <begin position="112"/>
        <end position="295"/>
    </location>
</feature>
<dbReference type="GO" id="GO:0006310">
    <property type="term" value="P:DNA recombination"/>
    <property type="evidence" value="ECO:0007669"/>
    <property type="project" value="UniProtKB-KW"/>
</dbReference>
<evidence type="ECO:0000259" key="10">
    <source>
        <dbReference type="PROSITE" id="PS51898"/>
    </source>
</evidence>
<dbReference type="Pfam" id="PF00589">
    <property type="entry name" value="Phage_integrase"/>
    <property type="match status" value="1"/>
</dbReference>
<evidence type="ECO:0000256" key="4">
    <source>
        <dbReference type="ARBA" id="ARBA00022829"/>
    </source>
</evidence>
<dbReference type="InterPro" id="IPR050090">
    <property type="entry name" value="Tyrosine_recombinase_XerCD"/>
</dbReference>
<dbReference type="PANTHER" id="PTHR30349:SF77">
    <property type="entry name" value="TYROSINE RECOMBINASE XERC"/>
    <property type="match status" value="1"/>
</dbReference>
<dbReference type="InterPro" id="IPR004107">
    <property type="entry name" value="Integrase_SAM-like_N"/>
</dbReference>
<evidence type="ECO:0000256" key="6">
    <source>
        <dbReference type="ARBA" id="ARBA00023125"/>
    </source>
</evidence>
<dbReference type="GO" id="GO:0005737">
    <property type="term" value="C:cytoplasm"/>
    <property type="evidence" value="ECO:0007669"/>
    <property type="project" value="UniProtKB-SubCell"/>
</dbReference>
<dbReference type="Proteomes" id="UP000611629">
    <property type="component" value="Unassembled WGS sequence"/>
</dbReference>
<dbReference type="GO" id="GO:0003677">
    <property type="term" value="F:DNA binding"/>
    <property type="evidence" value="ECO:0007669"/>
    <property type="project" value="UniProtKB-UniRule"/>
</dbReference>
<dbReference type="InterPro" id="IPR002104">
    <property type="entry name" value="Integrase_catalytic"/>
</dbReference>
<keyword evidence="13" id="KW-1185">Reference proteome</keyword>
<dbReference type="PANTHER" id="PTHR30349">
    <property type="entry name" value="PHAGE INTEGRASE-RELATED"/>
    <property type="match status" value="1"/>
</dbReference>
<keyword evidence="3" id="KW-0132">Cell division</keyword>
<dbReference type="Gene3D" id="1.10.150.130">
    <property type="match status" value="1"/>
</dbReference>
<dbReference type="InterPro" id="IPR044068">
    <property type="entry name" value="CB"/>
</dbReference>
<keyword evidence="5" id="KW-0229">DNA integration</keyword>
<dbReference type="PROSITE" id="PS51898">
    <property type="entry name" value="TYR_RECOMBINASE"/>
    <property type="match status" value="1"/>
</dbReference>
<dbReference type="EMBL" id="JACBNQ010000003">
    <property type="protein sequence ID" value="NYB73503.1"/>
    <property type="molecule type" value="Genomic_DNA"/>
</dbReference>
<keyword evidence="6 9" id="KW-0238">DNA-binding</keyword>
<evidence type="ECO:0000259" key="11">
    <source>
        <dbReference type="PROSITE" id="PS51900"/>
    </source>
</evidence>
<dbReference type="GO" id="GO:0051301">
    <property type="term" value="P:cell division"/>
    <property type="evidence" value="ECO:0007669"/>
    <property type="project" value="UniProtKB-KW"/>
</dbReference>
<evidence type="ECO:0000256" key="2">
    <source>
        <dbReference type="ARBA" id="ARBA00022490"/>
    </source>
</evidence>
<evidence type="ECO:0000256" key="7">
    <source>
        <dbReference type="ARBA" id="ARBA00023172"/>
    </source>
</evidence>
<evidence type="ECO:0000313" key="13">
    <source>
        <dbReference type="Proteomes" id="UP000611629"/>
    </source>
</evidence>
<feature type="domain" description="Core-binding (CB)" evidence="11">
    <location>
        <begin position="3"/>
        <end position="91"/>
    </location>
</feature>
<dbReference type="SUPFAM" id="SSF56349">
    <property type="entry name" value="DNA breaking-rejoining enzymes"/>
    <property type="match status" value="1"/>
</dbReference>
<keyword evidence="4" id="KW-0159">Chromosome partition</keyword>
<dbReference type="Pfam" id="PF02899">
    <property type="entry name" value="Phage_int_SAM_1"/>
    <property type="match status" value="1"/>
</dbReference>
<sequence length="306" mass="35759">MKSELEIYFEYFLDYQKSENNCSEATVKSYKYDFSNIIEFLNIIQVEPQINLITTAILRRFITFLKENKKFATNTVRRKIHCLASFFKYLIETEYIDKNPMAPIKAPKEEKKLPIYIKVNELQRLMDAPEKYARFPENRLRDKVMVELFIFTGGRRAEVNGLNFDDIDFGRDTITIRKGKGNKSRVIPLVEPLKTDLWNYLNERLPLTNRAIIISSRGTRMSMSNMHVLFKTYLKKCGLGSKDYSFHKCRHAFASLLHQQGVDLLEIKELLGHEDINTTTIYTHTNINHLKNAVEKFPLVGAKKIS</sequence>
<evidence type="ECO:0000256" key="5">
    <source>
        <dbReference type="ARBA" id="ARBA00022908"/>
    </source>
</evidence>
<dbReference type="InterPro" id="IPR011010">
    <property type="entry name" value="DNA_brk_join_enz"/>
</dbReference>
<name>A0A974BHY5_SEDHY</name>
<comment type="subcellular location">
    <subcellularLocation>
        <location evidence="1">Cytoplasm</location>
    </subcellularLocation>
</comment>
<evidence type="ECO:0000313" key="12">
    <source>
        <dbReference type="EMBL" id="NYB73503.1"/>
    </source>
</evidence>
<dbReference type="InterPro" id="IPR010998">
    <property type="entry name" value="Integrase_recombinase_N"/>
</dbReference>